<evidence type="ECO:0000313" key="2">
    <source>
        <dbReference type="Proteomes" id="UP000054032"/>
    </source>
</evidence>
<dbReference type="HOGENOM" id="CLU_143689_1_1_1"/>
<sequence length="118" mass="13205">MEKCVNDLMAKAVDGNKWKMFSKVSVEIGSTVWPLNPRDQRRFGMRYVYDGEITSGDGVEYNKFQMLSNDGKVPAPINQWKENNGGPNPVMATAYLKKSGTKEDVEEGLKEGAKLIET</sequence>
<protein>
    <submittedName>
        <fullName evidence="1">Uncharacterized protein</fullName>
    </submittedName>
</protein>
<dbReference type="AlphaFoldDB" id="W6ZEQ2"/>
<name>W6ZEQ2_COCMI</name>
<evidence type="ECO:0000313" key="1">
    <source>
        <dbReference type="EMBL" id="EUC48495.1"/>
    </source>
</evidence>
<reference evidence="1 2" key="1">
    <citation type="journal article" date="2013" name="PLoS Genet.">
        <title>Comparative genome structure, secondary metabolite, and effector coding capacity across Cochliobolus pathogens.</title>
        <authorList>
            <person name="Condon B.J."/>
            <person name="Leng Y."/>
            <person name="Wu D."/>
            <person name="Bushley K.E."/>
            <person name="Ohm R.A."/>
            <person name="Otillar R."/>
            <person name="Martin J."/>
            <person name="Schackwitz W."/>
            <person name="Grimwood J."/>
            <person name="MohdZainudin N."/>
            <person name="Xue C."/>
            <person name="Wang R."/>
            <person name="Manning V.A."/>
            <person name="Dhillon B."/>
            <person name="Tu Z.J."/>
            <person name="Steffenson B.J."/>
            <person name="Salamov A."/>
            <person name="Sun H."/>
            <person name="Lowry S."/>
            <person name="LaButti K."/>
            <person name="Han J."/>
            <person name="Copeland A."/>
            <person name="Lindquist E."/>
            <person name="Barry K."/>
            <person name="Schmutz J."/>
            <person name="Baker S.E."/>
            <person name="Ciuffetti L.M."/>
            <person name="Grigoriev I.V."/>
            <person name="Zhong S."/>
            <person name="Turgeon B.G."/>
        </authorList>
    </citation>
    <scope>NUCLEOTIDE SEQUENCE [LARGE SCALE GENOMIC DNA]</scope>
    <source>
        <strain evidence="1 2">ATCC 44560</strain>
    </source>
</reference>
<accession>W6ZEQ2</accession>
<dbReference type="eggNOG" id="ENOG502SR76">
    <property type="taxonomic scope" value="Eukaryota"/>
</dbReference>
<dbReference type="EMBL" id="KI963940">
    <property type="protein sequence ID" value="EUC48495.1"/>
    <property type="molecule type" value="Genomic_DNA"/>
</dbReference>
<organism evidence="1 2">
    <name type="scientific">Bipolaris oryzae ATCC 44560</name>
    <dbReference type="NCBI Taxonomy" id="930090"/>
    <lineage>
        <taxon>Eukaryota</taxon>
        <taxon>Fungi</taxon>
        <taxon>Dikarya</taxon>
        <taxon>Ascomycota</taxon>
        <taxon>Pezizomycotina</taxon>
        <taxon>Dothideomycetes</taxon>
        <taxon>Pleosporomycetidae</taxon>
        <taxon>Pleosporales</taxon>
        <taxon>Pleosporineae</taxon>
        <taxon>Pleosporaceae</taxon>
        <taxon>Bipolaris</taxon>
    </lineage>
</organism>
<dbReference type="Proteomes" id="UP000054032">
    <property type="component" value="Unassembled WGS sequence"/>
</dbReference>
<dbReference type="OrthoDB" id="2787676at2759"/>
<dbReference type="RefSeq" id="XP_007684913.1">
    <property type="nucleotide sequence ID" value="XM_007686723.1"/>
</dbReference>
<proteinExistence type="predicted"/>
<keyword evidence="2" id="KW-1185">Reference proteome</keyword>
<dbReference type="KEGG" id="bor:COCMIDRAFT_23671"/>
<dbReference type="GeneID" id="19120478"/>
<gene>
    <name evidence="1" type="ORF">COCMIDRAFT_23671</name>
</gene>